<dbReference type="EMBL" id="JABSTU010000006">
    <property type="protein sequence ID" value="KAH8028967.1"/>
    <property type="molecule type" value="Genomic_DNA"/>
</dbReference>
<gene>
    <name evidence="1" type="ORF">HPB51_021669</name>
</gene>
<dbReference type="Proteomes" id="UP000821866">
    <property type="component" value="Chromosome 4"/>
</dbReference>
<name>A0A9J6E3C5_RHIMP</name>
<organism evidence="1 2">
    <name type="scientific">Rhipicephalus microplus</name>
    <name type="common">Cattle tick</name>
    <name type="synonym">Boophilus microplus</name>
    <dbReference type="NCBI Taxonomy" id="6941"/>
    <lineage>
        <taxon>Eukaryota</taxon>
        <taxon>Metazoa</taxon>
        <taxon>Ecdysozoa</taxon>
        <taxon>Arthropoda</taxon>
        <taxon>Chelicerata</taxon>
        <taxon>Arachnida</taxon>
        <taxon>Acari</taxon>
        <taxon>Parasitiformes</taxon>
        <taxon>Ixodida</taxon>
        <taxon>Ixodoidea</taxon>
        <taxon>Ixodidae</taxon>
        <taxon>Rhipicephalinae</taxon>
        <taxon>Rhipicephalus</taxon>
        <taxon>Boophilus</taxon>
    </lineage>
</organism>
<comment type="caution">
    <text evidence="1">The sequence shown here is derived from an EMBL/GenBank/DDBJ whole genome shotgun (WGS) entry which is preliminary data.</text>
</comment>
<sequence>MVSTLPSSAQLSNAIHQTMHLISRIAIHPHGMREHDLRRLVQAFVLSRFVYSPAYLFLSRTEKDKVNCLICQAYRSARFLPRSTSTDRLLSMGVHNSLSELTKAHLTAQLVRLSHTRPGRALLSNLKLSPLLPLPISLPIPSHVSTLQAINSLTKNMHPEHHPSRNAA</sequence>
<keyword evidence="2" id="KW-1185">Reference proteome</keyword>
<reference evidence="1" key="1">
    <citation type="journal article" date="2020" name="Cell">
        <title>Large-Scale Comparative Analyses of Tick Genomes Elucidate Their Genetic Diversity and Vector Capacities.</title>
        <authorList>
            <consortium name="Tick Genome and Microbiome Consortium (TIGMIC)"/>
            <person name="Jia N."/>
            <person name="Wang J."/>
            <person name="Shi W."/>
            <person name="Du L."/>
            <person name="Sun Y."/>
            <person name="Zhan W."/>
            <person name="Jiang J.F."/>
            <person name="Wang Q."/>
            <person name="Zhang B."/>
            <person name="Ji P."/>
            <person name="Bell-Sakyi L."/>
            <person name="Cui X.M."/>
            <person name="Yuan T.T."/>
            <person name="Jiang B.G."/>
            <person name="Yang W.F."/>
            <person name="Lam T.T."/>
            <person name="Chang Q.C."/>
            <person name="Ding S.J."/>
            <person name="Wang X.J."/>
            <person name="Zhu J.G."/>
            <person name="Ruan X.D."/>
            <person name="Zhao L."/>
            <person name="Wei J.T."/>
            <person name="Ye R.Z."/>
            <person name="Que T.C."/>
            <person name="Du C.H."/>
            <person name="Zhou Y.H."/>
            <person name="Cheng J.X."/>
            <person name="Dai P.F."/>
            <person name="Guo W.B."/>
            <person name="Han X.H."/>
            <person name="Huang E.J."/>
            <person name="Li L.F."/>
            <person name="Wei W."/>
            <person name="Gao Y.C."/>
            <person name="Liu J.Z."/>
            <person name="Shao H.Z."/>
            <person name="Wang X."/>
            <person name="Wang C.C."/>
            <person name="Yang T.C."/>
            <person name="Huo Q.B."/>
            <person name="Li W."/>
            <person name="Chen H.Y."/>
            <person name="Chen S.E."/>
            <person name="Zhou L.G."/>
            <person name="Ni X.B."/>
            <person name="Tian J.H."/>
            <person name="Sheng Y."/>
            <person name="Liu T."/>
            <person name="Pan Y.S."/>
            <person name="Xia L.Y."/>
            <person name="Li J."/>
            <person name="Zhao F."/>
            <person name="Cao W.C."/>
        </authorList>
    </citation>
    <scope>NUCLEOTIDE SEQUENCE</scope>
    <source>
        <strain evidence="1">Rmic-2018</strain>
    </source>
</reference>
<accession>A0A9J6E3C5</accession>
<proteinExistence type="predicted"/>
<evidence type="ECO:0000313" key="2">
    <source>
        <dbReference type="Proteomes" id="UP000821866"/>
    </source>
</evidence>
<protein>
    <recommendedName>
        <fullName evidence="3">Tick transposon</fullName>
    </recommendedName>
</protein>
<evidence type="ECO:0008006" key="3">
    <source>
        <dbReference type="Google" id="ProtNLM"/>
    </source>
</evidence>
<dbReference type="AlphaFoldDB" id="A0A9J6E3C5"/>
<evidence type="ECO:0000313" key="1">
    <source>
        <dbReference type="EMBL" id="KAH8028967.1"/>
    </source>
</evidence>
<reference evidence="1" key="2">
    <citation type="submission" date="2021-09" db="EMBL/GenBank/DDBJ databases">
        <authorList>
            <person name="Jia N."/>
            <person name="Wang J."/>
            <person name="Shi W."/>
            <person name="Du L."/>
            <person name="Sun Y."/>
            <person name="Zhan W."/>
            <person name="Jiang J."/>
            <person name="Wang Q."/>
            <person name="Zhang B."/>
            <person name="Ji P."/>
            <person name="Sakyi L.B."/>
            <person name="Cui X."/>
            <person name="Yuan T."/>
            <person name="Jiang B."/>
            <person name="Yang W."/>
            <person name="Lam T.T.-Y."/>
            <person name="Chang Q."/>
            <person name="Ding S."/>
            <person name="Wang X."/>
            <person name="Zhu J."/>
            <person name="Ruan X."/>
            <person name="Zhao L."/>
            <person name="Wei J."/>
            <person name="Que T."/>
            <person name="Du C."/>
            <person name="Cheng J."/>
            <person name="Dai P."/>
            <person name="Han X."/>
            <person name="Huang E."/>
            <person name="Gao Y."/>
            <person name="Liu J."/>
            <person name="Shao H."/>
            <person name="Ye R."/>
            <person name="Li L."/>
            <person name="Wei W."/>
            <person name="Wang X."/>
            <person name="Wang C."/>
            <person name="Huo Q."/>
            <person name="Li W."/>
            <person name="Guo W."/>
            <person name="Chen H."/>
            <person name="Chen S."/>
            <person name="Zhou L."/>
            <person name="Zhou L."/>
            <person name="Ni X."/>
            <person name="Tian J."/>
            <person name="Zhou Y."/>
            <person name="Sheng Y."/>
            <person name="Liu T."/>
            <person name="Pan Y."/>
            <person name="Xia L."/>
            <person name="Li J."/>
            <person name="Zhao F."/>
            <person name="Cao W."/>
        </authorList>
    </citation>
    <scope>NUCLEOTIDE SEQUENCE</scope>
    <source>
        <strain evidence="1">Rmic-2018</strain>
        <tissue evidence="1">Larvae</tissue>
    </source>
</reference>